<sequence>MTLPKKMIVRDMTVNEISTVDVPAVKGATAVILKSSTATLRKNAAEVAAGEAAPLYKAAEYADAMMVRAGEIALEKGCTPGKALLDHSGTDLVLIELACAERSAEVAFRKARTDAVYEASDQWT</sequence>
<dbReference type="Proteomes" id="UP000284322">
    <property type="component" value="Unassembled WGS sequence"/>
</dbReference>
<keyword evidence="2" id="KW-1185">Reference proteome</keyword>
<evidence type="ECO:0000313" key="1">
    <source>
        <dbReference type="EMBL" id="RJX69291.1"/>
    </source>
</evidence>
<dbReference type="AlphaFoldDB" id="A0A419R445"/>
<organism evidence="1 2">
    <name type="scientific">Tsuneonella suprasediminis</name>
    <dbReference type="NCBI Taxonomy" id="2306996"/>
    <lineage>
        <taxon>Bacteria</taxon>
        <taxon>Pseudomonadati</taxon>
        <taxon>Pseudomonadota</taxon>
        <taxon>Alphaproteobacteria</taxon>
        <taxon>Sphingomonadales</taxon>
        <taxon>Erythrobacteraceae</taxon>
        <taxon>Tsuneonella</taxon>
    </lineage>
</organism>
<name>A0A419R445_9SPHN</name>
<protein>
    <submittedName>
        <fullName evidence="1">Uncharacterized protein</fullName>
    </submittedName>
</protein>
<evidence type="ECO:0000313" key="2">
    <source>
        <dbReference type="Proteomes" id="UP000284322"/>
    </source>
</evidence>
<proteinExistence type="predicted"/>
<dbReference type="OrthoDB" id="7605322at2"/>
<gene>
    <name evidence="1" type="ORF">D6858_05345</name>
</gene>
<accession>A0A419R445</accession>
<reference evidence="1 2" key="1">
    <citation type="submission" date="2018-09" db="EMBL/GenBank/DDBJ databases">
        <title>Altererythrobacter sp.Ery1 and Ery12, the genome sequencing of novel strains in genus Alterythrobacter.</title>
        <authorList>
            <person name="Cheng H."/>
            <person name="Wu Y.-H."/>
            <person name="Fang C."/>
            <person name="Xu X.-W."/>
        </authorList>
    </citation>
    <scope>NUCLEOTIDE SEQUENCE [LARGE SCALE GENOMIC DNA]</scope>
    <source>
        <strain evidence="1 2">Ery12</strain>
    </source>
</reference>
<dbReference type="EMBL" id="RAHJ01000014">
    <property type="protein sequence ID" value="RJX69291.1"/>
    <property type="molecule type" value="Genomic_DNA"/>
</dbReference>
<dbReference type="RefSeq" id="WP_120107861.1">
    <property type="nucleotide sequence ID" value="NZ_RAHJ01000014.1"/>
</dbReference>
<comment type="caution">
    <text evidence="1">The sequence shown here is derived from an EMBL/GenBank/DDBJ whole genome shotgun (WGS) entry which is preliminary data.</text>
</comment>